<protein>
    <recommendedName>
        <fullName evidence="3">AAA domain-containing protein</fullName>
    </recommendedName>
</protein>
<evidence type="ECO:0000313" key="1">
    <source>
        <dbReference type="EMBL" id="AVD71207.1"/>
    </source>
</evidence>
<dbReference type="Pfam" id="PF06564">
    <property type="entry name" value="CBP_BcsQ"/>
    <property type="match status" value="1"/>
</dbReference>
<name>A0A2L1GNL1_9BACT</name>
<dbReference type="EMBL" id="CP021255">
    <property type="protein sequence ID" value="AVD71207.1"/>
    <property type="molecule type" value="Genomic_DNA"/>
</dbReference>
<accession>A0A2L1GNL1</accession>
<dbReference type="PANTHER" id="PTHR32309">
    <property type="entry name" value="TYROSINE-PROTEIN KINASE"/>
    <property type="match status" value="1"/>
</dbReference>
<dbReference type="InterPro" id="IPR017746">
    <property type="entry name" value="Cellulose_synthase_operon_BcsQ"/>
</dbReference>
<gene>
    <name evidence="1" type="ORF">CAY53_06715</name>
</gene>
<sequence>MKTTAGKIAAAYKASQVNLAGLVKDVGNKILLLTAPNIGAGVTTSVLTLASELQQSTGEPIVLVDLSSAENSLTRAFAQQEYKDLWELIADSADARKHVLRLDEQELYLLPSRQGKEITRRELVAVLARLVEQFRFVIIDADPVYANNSAVENCSLADALILVIRAEETRWEVAKAARQRLEQSGANVAGCIFNDRKYYTPGWFYNKL</sequence>
<reference evidence="1 2" key="1">
    <citation type="journal article" date="2018" name="MBio">
        <title>Insights into the evolution of host association through the isolation and characterization of a novel human periodontal pathobiont, Desulfobulbus oralis.</title>
        <authorList>
            <person name="Cross K.L."/>
            <person name="Chirania P."/>
            <person name="Xiong W."/>
            <person name="Beall C.J."/>
            <person name="Elkins J.G."/>
            <person name="Giannone R.J."/>
            <person name="Griffen A.L."/>
            <person name="Guss A.M."/>
            <person name="Hettich R.L."/>
            <person name="Joshi S.S."/>
            <person name="Mokrzan E.M."/>
            <person name="Martin R.K."/>
            <person name="Zhulin I.B."/>
            <person name="Leys E.J."/>
            <person name="Podar M."/>
        </authorList>
    </citation>
    <scope>NUCLEOTIDE SEQUENCE [LARGE SCALE GENOMIC DNA]</scope>
    <source>
        <strain evidence="1 2">ORNL</strain>
    </source>
</reference>
<organism evidence="1 2">
    <name type="scientific">Desulfobulbus oralis</name>
    <dbReference type="NCBI Taxonomy" id="1986146"/>
    <lineage>
        <taxon>Bacteria</taxon>
        <taxon>Pseudomonadati</taxon>
        <taxon>Thermodesulfobacteriota</taxon>
        <taxon>Desulfobulbia</taxon>
        <taxon>Desulfobulbales</taxon>
        <taxon>Desulfobulbaceae</taxon>
        <taxon>Desulfobulbus</taxon>
    </lineage>
</organism>
<evidence type="ECO:0008006" key="3">
    <source>
        <dbReference type="Google" id="ProtNLM"/>
    </source>
</evidence>
<dbReference type="SUPFAM" id="SSF52540">
    <property type="entry name" value="P-loop containing nucleoside triphosphate hydrolases"/>
    <property type="match status" value="1"/>
</dbReference>
<dbReference type="AlphaFoldDB" id="A0A2L1GNL1"/>
<dbReference type="RefSeq" id="WP_104936478.1">
    <property type="nucleotide sequence ID" value="NZ_CP021255.1"/>
</dbReference>
<dbReference type="Proteomes" id="UP000239867">
    <property type="component" value="Chromosome"/>
</dbReference>
<dbReference type="Gene3D" id="3.40.50.300">
    <property type="entry name" value="P-loop containing nucleotide triphosphate hydrolases"/>
    <property type="match status" value="1"/>
</dbReference>
<evidence type="ECO:0000313" key="2">
    <source>
        <dbReference type="Proteomes" id="UP000239867"/>
    </source>
</evidence>
<dbReference type="PANTHER" id="PTHR32309:SF31">
    <property type="entry name" value="CAPSULAR EXOPOLYSACCHARIDE FAMILY"/>
    <property type="match status" value="1"/>
</dbReference>
<dbReference type="InterPro" id="IPR027417">
    <property type="entry name" value="P-loop_NTPase"/>
</dbReference>
<dbReference type="OrthoDB" id="8430685at2"/>
<proteinExistence type="predicted"/>
<dbReference type="InterPro" id="IPR050445">
    <property type="entry name" value="Bact_polysacc_biosynth/exp"/>
</dbReference>
<dbReference type="KEGG" id="deo:CAY53_06715"/>
<keyword evidence="2" id="KW-1185">Reference proteome</keyword>